<dbReference type="PANTHER" id="PTHR21666">
    <property type="entry name" value="PEPTIDASE-RELATED"/>
    <property type="match status" value="1"/>
</dbReference>
<dbReference type="Pfam" id="PF01551">
    <property type="entry name" value="Peptidase_M23"/>
    <property type="match status" value="1"/>
</dbReference>
<sequence length="562" mass="64423">MNSKFLYVFTLLSNLTTLTGQANDRQLRNPFDFPILLSGNFGELRSNHFHSGIDFKTQGAEGKPIHAPQEGYVSRVSISPWGYGNALYITHPDGTTTVYGHLQKFSPAIADYVKAQQYELERFDVNLFPEPDSLPVRKDEIVAWSGNTGSSAGPHLHFEVRDTKTEEVLDPLVFFHEQITDTRPPKILGILVVPIEGSGVVNGSSQKLRITPQISKNGQTRVSQKIEAWGDIGLAVKAYDYMDRTTNIYGVKEITLMADSQVIFHSYLNRFAFDETRYINTLIDYEEWQKRRSFYIRSFSEPGNRLRFPEYVNRGIVHIDEARTYELTYTLADAFGNMARLTIPIEGKQQEIPAVPTEGTELFHWNSDNRFGAKGIRLFIPKGNLYNNLHFRYTVKKDCAAWADTHRLHDTPVPLHQSARLSLFLHHDTLTNKRQYGIVRLRKGRASWIGGYYRNGWIDTNIRELGDYTILPDTLPPTITPLNPQNWVSKRRIVFRLSDNLSGVKTYRGEIDGRFALFEMNNRSVIAYRFDPKRLSKGTHMLRLSVIDACGNESIYTYSFTW</sequence>
<dbReference type="Proteomes" id="UP000823847">
    <property type="component" value="Unassembled WGS sequence"/>
</dbReference>
<dbReference type="SUPFAM" id="SSF51261">
    <property type="entry name" value="Duplicated hybrid motif"/>
    <property type="match status" value="1"/>
</dbReference>
<dbReference type="EMBL" id="DXEN01000026">
    <property type="protein sequence ID" value="HIX85788.1"/>
    <property type="molecule type" value="Genomic_DNA"/>
</dbReference>
<gene>
    <name evidence="2" type="ORF">H9848_04170</name>
</gene>
<dbReference type="PANTHER" id="PTHR21666:SF285">
    <property type="entry name" value="M23 FAMILY METALLOPEPTIDASE"/>
    <property type="match status" value="1"/>
</dbReference>
<dbReference type="InterPro" id="IPR011055">
    <property type="entry name" value="Dup_hybrid_motif"/>
</dbReference>
<name>A0A9D1XQK5_9BACT</name>
<protein>
    <submittedName>
        <fullName evidence="2">M23 family metallopeptidase</fullName>
    </submittedName>
</protein>
<dbReference type="InterPro" id="IPR016047">
    <property type="entry name" value="M23ase_b-sheet_dom"/>
</dbReference>
<feature type="domain" description="M23ase beta-sheet core" evidence="1">
    <location>
        <begin position="49"/>
        <end position="117"/>
    </location>
</feature>
<accession>A0A9D1XQK5</accession>
<dbReference type="AlphaFoldDB" id="A0A9D1XQK5"/>
<proteinExistence type="predicted"/>
<reference evidence="2" key="1">
    <citation type="journal article" date="2021" name="PeerJ">
        <title>Extensive microbial diversity within the chicken gut microbiome revealed by metagenomics and culture.</title>
        <authorList>
            <person name="Gilroy R."/>
            <person name="Ravi A."/>
            <person name="Getino M."/>
            <person name="Pursley I."/>
            <person name="Horton D.L."/>
            <person name="Alikhan N.F."/>
            <person name="Baker D."/>
            <person name="Gharbi K."/>
            <person name="Hall N."/>
            <person name="Watson M."/>
            <person name="Adriaenssens E.M."/>
            <person name="Foster-Nyarko E."/>
            <person name="Jarju S."/>
            <person name="Secka A."/>
            <person name="Antonio M."/>
            <person name="Oren A."/>
            <person name="Chaudhuri R.R."/>
            <person name="La Ragione R."/>
            <person name="Hildebrand F."/>
            <person name="Pallen M.J."/>
        </authorList>
    </citation>
    <scope>NUCLEOTIDE SEQUENCE</scope>
    <source>
        <strain evidence="2">ChiHecec2B26-12326</strain>
    </source>
</reference>
<dbReference type="InterPro" id="IPR050570">
    <property type="entry name" value="Cell_wall_metabolism_enzyme"/>
</dbReference>
<evidence type="ECO:0000313" key="3">
    <source>
        <dbReference type="Proteomes" id="UP000823847"/>
    </source>
</evidence>
<dbReference type="CDD" id="cd12797">
    <property type="entry name" value="M23_peptidase"/>
    <property type="match status" value="1"/>
</dbReference>
<evidence type="ECO:0000259" key="1">
    <source>
        <dbReference type="Pfam" id="PF01551"/>
    </source>
</evidence>
<dbReference type="Gene3D" id="2.70.70.10">
    <property type="entry name" value="Glucose Permease (Domain IIA)"/>
    <property type="match status" value="1"/>
</dbReference>
<comment type="caution">
    <text evidence="2">The sequence shown here is derived from an EMBL/GenBank/DDBJ whole genome shotgun (WGS) entry which is preliminary data.</text>
</comment>
<dbReference type="GO" id="GO:0004222">
    <property type="term" value="F:metalloendopeptidase activity"/>
    <property type="evidence" value="ECO:0007669"/>
    <property type="project" value="TreeGrafter"/>
</dbReference>
<evidence type="ECO:0000313" key="2">
    <source>
        <dbReference type="EMBL" id="HIX85788.1"/>
    </source>
</evidence>
<reference evidence="2" key="2">
    <citation type="submission" date="2021-04" db="EMBL/GenBank/DDBJ databases">
        <authorList>
            <person name="Gilroy R."/>
        </authorList>
    </citation>
    <scope>NUCLEOTIDE SEQUENCE</scope>
    <source>
        <strain evidence="2">ChiHecec2B26-12326</strain>
    </source>
</reference>
<organism evidence="2 3">
    <name type="scientific">Candidatus Parabacteroides intestinigallinarum</name>
    <dbReference type="NCBI Taxonomy" id="2838722"/>
    <lineage>
        <taxon>Bacteria</taxon>
        <taxon>Pseudomonadati</taxon>
        <taxon>Bacteroidota</taxon>
        <taxon>Bacteroidia</taxon>
        <taxon>Bacteroidales</taxon>
        <taxon>Tannerellaceae</taxon>
        <taxon>Parabacteroides</taxon>
    </lineage>
</organism>